<evidence type="ECO:0000313" key="8">
    <source>
        <dbReference type="Proteomes" id="UP000050874"/>
    </source>
</evidence>
<keyword evidence="6" id="KW-0378">Hydrolase</keyword>
<dbReference type="AlphaFoldDB" id="A0A0R2PWF1"/>
<name>A0A0R2PWF1_9GAMM</name>
<protein>
    <recommendedName>
        <fullName evidence="6">Iron-sulfur cluster carrier protein</fullName>
    </recommendedName>
</protein>
<accession>A0A0R2PWF1</accession>
<dbReference type="GO" id="GO:0005524">
    <property type="term" value="F:ATP binding"/>
    <property type="evidence" value="ECO:0007669"/>
    <property type="project" value="UniProtKB-UniRule"/>
</dbReference>
<dbReference type="SUPFAM" id="SSF52540">
    <property type="entry name" value="P-loop containing nucleoside triphosphate hydrolases"/>
    <property type="match status" value="1"/>
</dbReference>
<dbReference type="PANTHER" id="PTHR42961">
    <property type="entry name" value="IRON-SULFUR PROTEIN NUBPL"/>
    <property type="match status" value="1"/>
</dbReference>
<dbReference type="Pfam" id="PF10609">
    <property type="entry name" value="ParA"/>
    <property type="match status" value="1"/>
</dbReference>
<keyword evidence="4 6" id="KW-0408">Iron</keyword>
<comment type="function">
    <text evidence="6">Binds and transfers iron-sulfur (Fe-S) clusters to target apoproteins. Can hydrolyze ATP.</text>
</comment>
<dbReference type="GO" id="GO:0016887">
    <property type="term" value="F:ATP hydrolysis activity"/>
    <property type="evidence" value="ECO:0007669"/>
    <property type="project" value="UniProtKB-UniRule"/>
</dbReference>
<dbReference type="InterPro" id="IPR033756">
    <property type="entry name" value="YlxH/NBP35"/>
</dbReference>
<sequence length="241" mass="26087">MGIKKIIAIASAKGGVGKSTICANLAYSFSKDYSVGILDADIYGPNQHLIFNIANLKPEVTEVDGKKKFIPVSAGNISINSMGFILDAAKAAMWRGPMLSGAIKQLMESTEWGDLDYLFIDMPPGTGDAYITVAQDLKPDHAILVTTESSLAIHDTIKSKAVFTKLNIPIAGYIHNMSSLICLHCSKPLEQEQSLSALSPLEGLDLTHLGSIPRSDDLLNFRLEESTNLFVTTYNALKDIL</sequence>
<dbReference type="Gene3D" id="3.40.50.300">
    <property type="entry name" value="P-loop containing nucleotide triphosphate hydrolases"/>
    <property type="match status" value="1"/>
</dbReference>
<keyword evidence="5 6" id="KW-0411">Iron-sulfur</keyword>
<dbReference type="GO" id="GO:0046872">
    <property type="term" value="F:metal ion binding"/>
    <property type="evidence" value="ECO:0007669"/>
    <property type="project" value="UniProtKB-KW"/>
</dbReference>
<evidence type="ECO:0000313" key="7">
    <source>
        <dbReference type="EMBL" id="KRO40461.1"/>
    </source>
</evidence>
<comment type="caution">
    <text evidence="7">The sequence shown here is derived from an EMBL/GenBank/DDBJ whole genome shotgun (WGS) entry which is preliminary data.</text>
</comment>
<proteinExistence type="inferred from homology"/>
<evidence type="ECO:0000256" key="6">
    <source>
        <dbReference type="HAMAP-Rule" id="MF_02040"/>
    </source>
</evidence>
<evidence type="ECO:0000256" key="1">
    <source>
        <dbReference type="ARBA" id="ARBA00022723"/>
    </source>
</evidence>
<dbReference type="GO" id="GO:0140663">
    <property type="term" value="F:ATP-dependent FeS chaperone activity"/>
    <property type="evidence" value="ECO:0007669"/>
    <property type="project" value="InterPro"/>
</dbReference>
<evidence type="ECO:0000256" key="2">
    <source>
        <dbReference type="ARBA" id="ARBA00022741"/>
    </source>
</evidence>
<dbReference type="InterPro" id="IPR044304">
    <property type="entry name" value="NUBPL-like"/>
</dbReference>
<organism evidence="7 8">
    <name type="scientific">SAR86 cluster bacterium BACL1 MAG-120920-bin57</name>
    <dbReference type="NCBI Taxonomy" id="1655571"/>
    <lineage>
        <taxon>Bacteria</taxon>
        <taxon>Pseudomonadati</taxon>
        <taxon>Pseudomonadota</taxon>
        <taxon>Gammaproteobacteria</taxon>
        <taxon>SAR86 cluster</taxon>
    </lineage>
</organism>
<comment type="similarity">
    <text evidence="6">Belongs to the Mrp/NBP35 ATP-binding proteins family.</text>
</comment>
<evidence type="ECO:0000256" key="5">
    <source>
        <dbReference type="ARBA" id="ARBA00023014"/>
    </source>
</evidence>
<dbReference type="CDD" id="cd02037">
    <property type="entry name" value="Mrp_NBP35"/>
    <property type="match status" value="1"/>
</dbReference>
<gene>
    <name evidence="7" type="ORF">ABR63_06065</name>
</gene>
<dbReference type="InterPro" id="IPR027417">
    <property type="entry name" value="P-loop_NTPase"/>
</dbReference>
<evidence type="ECO:0000256" key="3">
    <source>
        <dbReference type="ARBA" id="ARBA00022840"/>
    </source>
</evidence>
<dbReference type="EMBL" id="LIAV01000110">
    <property type="protein sequence ID" value="KRO40461.1"/>
    <property type="molecule type" value="Genomic_DNA"/>
</dbReference>
<dbReference type="GO" id="GO:0051539">
    <property type="term" value="F:4 iron, 4 sulfur cluster binding"/>
    <property type="evidence" value="ECO:0007669"/>
    <property type="project" value="TreeGrafter"/>
</dbReference>
<dbReference type="InterPro" id="IPR019591">
    <property type="entry name" value="Mrp/NBP35_ATP-bd"/>
</dbReference>
<dbReference type="HAMAP" id="MF_02040">
    <property type="entry name" value="Mrp_NBP35"/>
    <property type="match status" value="1"/>
</dbReference>
<dbReference type="GO" id="GO:0016226">
    <property type="term" value="P:iron-sulfur cluster assembly"/>
    <property type="evidence" value="ECO:0007669"/>
    <property type="project" value="InterPro"/>
</dbReference>
<evidence type="ECO:0000256" key="4">
    <source>
        <dbReference type="ARBA" id="ARBA00023004"/>
    </source>
</evidence>
<dbReference type="Proteomes" id="UP000050874">
    <property type="component" value="Unassembled WGS sequence"/>
</dbReference>
<comment type="subunit">
    <text evidence="6">Homodimer.</text>
</comment>
<keyword evidence="2 6" id="KW-0547">Nucleotide-binding</keyword>
<dbReference type="PANTHER" id="PTHR42961:SF2">
    <property type="entry name" value="IRON-SULFUR PROTEIN NUBPL"/>
    <property type="match status" value="1"/>
</dbReference>
<keyword evidence="1 6" id="KW-0479">Metal-binding</keyword>
<reference evidence="8" key="1">
    <citation type="submission" date="2015-10" db="EMBL/GenBank/DDBJ databases">
        <title>Metagenome-Assembled Genomes uncover a global brackish microbiome.</title>
        <authorList>
            <person name="Hugerth L.W."/>
            <person name="Larsson J."/>
            <person name="Alneberg J."/>
            <person name="Lindh M.V."/>
            <person name="Legrand C."/>
            <person name="Pinhassi J."/>
            <person name="Andersson A."/>
        </authorList>
    </citation>
    <scope>NUCLEOTIDE SEQUENCE [LARGE SCALE GENOMIC DNA]</scope>
</reference>
<feature type="binding site" evidence="6">
    <location>
        <begin position="12"/>
        <end position="19"/>
    </location>
    <ligand>
        <name>ATP</name>
        <dbReference type="ChEBI" id="CHEBI:30616"/>
    </ligand>
</feature>
<keyword evidence="3 6" id="KW-0067">ATP-binding</keyword>